<keyword evidence="3 13" id="KW-0227">DNA damage</keyword>
<reference evidence="17 18" key="1">
    <citation type="submission" date="2024-02" db="EMBL/GenBank/DDBJ databases">
        <title>Seven novel Bacillus-like species.</title>
        <authorList>
            <person name="Liu G."/>
        </authorList>
    </citation>
    <scope>NUCLEOTIDE SEQUENCE [LARGE SCALE GENOMIC DNA]</scope>
    <source>
        <strain evidence="17 18">FJAT-52991</strain>
    </source>
</reference>
<proteinExistence type="inferred from homology"/>
<evidence type="ECO:0000256" key="3">
    <source>
        <dbReference type="ARBA" id="ARBA00022763"/>
    </source>
</evidence>
<feature type="domain" description="UvrD-like helicase ATP-binding" evidence="15">
    <location>
        <begin position="13"/>
        <end position="488"/>
    </location>
</feature>
<sequence>MSKQLIPEKPAGATWTDDQWKAITATGTDILVAAAAGSGKTAVLVERIIRKVLNEDEPIDIDELLVVTFTNAAAAEMRHRIGIALEKAMESDPTSKHLRKQLSLLNKASISTLHSFCLEVIRKYYYLIDIDPSFRIADEAEGALLRDEALDDLFEEEYGKEENDDFYRLVDTFSNDRSDAQLQTIVSRLYDFAKSHPRPEEWLHRLPQLYDVDEETTNIDELPFMDALKFDIELQLEGAESLVNELLMMAKIPGGPSPRIVNFTDDQQTVQRLRESVASWRSLYEEMQSVKFSTLKTCKGEEYDPELVEKSKDIRNELKKIITALKEDYFSRKPESYLRDMKEMKEVIAALAGLVQKFTDKFQVMKREKGIVDFGDLEHFALAILADPREGEAELVPSEAALLYQKKFKEVLLDEYQDVNFVQESIIRLVTSGAEGEGNLFMVGDVKQSIYRFRLAEPNLFLSKYRRFSTTGENTGLRIDLAKNFRSRQEVLDGTNYLFKQIMGVKVGEIEYDLQAELVKGADYPEEFAVPVEVTIMEQAGTVEQEDEAGLEDAEQSQLEARWIVQKIRELVQSRYPIYDPKTNTERPIQYRDIVILLRSMPWAGEIMEEGRRAGVPIYAKLSGGYFQATEVVIMLSLLKVIDNPYQDIPLASVLRSPIVDCSENDLAIIRLASKKSTYYEAVQAFAKKKPAAEHEALHEKINKFLEKLFSWRTISRNGALSSLIWQLYRDTHFYDFAGGMPGGKQRQANLRALYDRAKQYEETSFRGLFRFLRLIERIQERGDDLSEAKALNEQEDVVRLMTIHASKGLEFPVVFVVGLGRQFNLMDLRQSYLFDKDYGIAAKYIHVEKRISYPSLPQLALRRKKRLELLAEEMRVLYVALTRAKEKLFLLGTQKNVDKLLSNWEKGRSSKDWLLHDTDRAAAVSYFDWIGPALVRHRDWALSEGPSLDVLPEIISHPSRWKIETVKPESLLEIEGEDDSEQGDWQSKVENSEPMDISSTYKQEIIGRMSWQYSNPMATKLRSKQSVSDLKRMNEIYNEGAENELVKSFQRPIFNRPAFMQEKTLSPAEIGTAVHTVMQHVPLHEPPTETDIHSLLEVLIQRELLTNEQAEVINPNSIVSFFKTEVGQMLLKSDHVYRETPFNMGVKASELHADWNGLEEIVLVQGVIDCLMEVDGELYLLDYKTDKIAGRFPGGFDEARPVLEARYRLQIDLYAKAVEQIWKRKIARKYLFFFDGAYALQLN</sequence>
<keyword evidence="8 13" id="KW-0238">DNA-binding</keyword>
<dbReference type="HAMAP" id="MF_01451">
    <property type="entry name" value="AddA"/>
    <property type="match status" value="1"/>
</dbReference>
<dbReference type="InterPro" id="IPR011604">
    <property type="entry name" value="PDDEXK-like_dom_sf"/>
</dbReference>
<evidence type="ECO:0000256" key="13">
    <source>
        <dbReference type="HAMAP-Rule" id="MF_01451"/>
    </source>
</evidence>
<dbReference type="Gene3D" id="3.90.320.10">
    <property type="match status" value="1"/>
</dbReference>
<organism evidence="17 18">
    <name type="scientific">Bacillus kandeliae</name>
    <dbReference type="NCBI Taxonomy" id="3129297"/>
    <lineage>
        <taxon>Bacteria</taxon>
        <taxon>Bacillati</taxon>
        <taxon>Bacillota</taxon>
        <taxon>Bacilli</taxon>
        <taxon>Bacillales</taxon>
        <taxon>Bacillaceae</taxon>
        <taxon>Bacillus</taxon>
    </lineage>
</organism>
<comment type="subunit">
    <text evidence="13">Heterodimer of AddA and AddB/RexB.</text>
</comment>
<comment type="catalytic activity">
    <reaction evidence="11 13">
        <text>Couples ATP hydrolysis with the unwinding of duplex DNA by translocating in the 3'-5' direction.</text>
        <dbReference type="EC" id="5.6.2.4"/>
    </reaction>
</comment>
<comment type="similarity">
    <text evidence="13">Belongs to the helicase family. AddA subfamily.</text>
</comment>
<name>A0ABZ2N8L3_9BACI</name>
<dbReference type="InterPro" id="IPR027417">
    <property type="entry name" value="P-loop_NTPase"/>
</dbReference>
<evidence type="ECO:0000256" key="8">
    <source>
        <dbReference type="ARBA" id="ARBA00023125"/>
    </source>
</evidence>
<evidence type="ECO:0000256" key="5">
    <source>
        <dbReference type="ARBA" id="ARBA00022806"/>
    </source>
</evidence>
<keyword evidence="9 13" id="KW-0234">DNA repair</keyword>
<evidence type="ECO:0000313" key="17">
    <source>
        <dbReference type="EMBL" id="WXB93966.1"/>
    </source>
</evidence>
<keyword evidence="4 13" id="KW-0378">Hydrolase</keyword>
<evidence type="ECO:0000256" key="9">
    <source>
        <dbReference type="ARBA" id="ARBA00023204"/>
    </source>
</evidence>
<gene>
    <name evidence="13 17" type="primary">addA</name>
    <name evidence="17" type="ORF">WDJ61_04875</name>
</gene>
<dbReference type="Pfam" id="PF12705">
    <property type="entry name" value="PDDEXK_1"/>
    <property type="match status" value="1"/>
</dbReference>
<dbReference type="GO" id="GO:0004386">
    <property type="term" value="F:helicase activity"/>
    <property type="evidence" value="ECO:0007669"/>
    <property type="project" value="UniProtKB-KW"/>
</dbReference>
<feature type="binding site" evidence="14">
    <location>
        <begin position="34"/>
        <end position="41"/>
    </location>
    <ligand>
        <name>ATP</name>
        <dbReference type="ChEBI" id="CHEBI:30616"/>
    </ligand>
</feature>
<comment type="catalytic activity">
    <reaction evidence="12 13">
        <text>ATP + H2O = ADP + phosphate + H(+)</text>
        <dbReference type="Rhea" id="RHEA:13065"/>
        <dbReference type="ChEBI" id="CHEBI:15377"/>
        <dbReference type="ChEBI" id="CHEBI:15378"/>
        <dbReference type="ChEBI" id="CHEBI:30616"/>
        <dbReference type="ChEBI" id="CHEBI:43474"/>
        <dbReference type="ChEBI" id="CHEBI:456216"/>
        <dbReference type="EC" id="5.6.2.4"/>
    </reaction>
</comment>
<evidence type="ECO:0000256" key="14">
    <source>
        <dbReference type="PROSITE-ProRule" id="PRU00560"/>
    </source>
</evidence>
<evidence type="ECO:0000256" key="11">
    <source>
        <dbReference type="ARBA" id="ARBA00034617"/>
    </source>
</evidence>
<evidence type="ECO:0000256" key="2">
    <source>
        <dbReference type="ARBA" id="ARBA00022741"/>
    </source>
</evidence>
<protein>
    <recommendedName>
        <fullName evidence="13">ATP-dependent helicase/nuclease subunit A</fullName>
        <ecNumber evidence="13">3.1.-.-</ecNumber>
        <ecNumber evidence="13">5.6.2.4</ecNumber>
    </recommendedName>
    <alternativeName>
        <fullName evidence="13">ATP-dependent helicase/nuclease AddA</fullName>
    </alternativeName>
    <alternativeName>
        <fullName evidence="13">DNA 3'-5' helicase AddA</fullName>
    </alternativeName>
</protein>
<evidence type="ECO:0000256" key="12">
    <source>
        <dbReference type="ARBA" id="ARBA00048988"/>
    </source>
</evidence>
<dbReference type="EC" id="5.6.2.4" evidence="13"/>
<keyword evidence="5 13" id="KW-0347">Helicase</keyword>
<evidence type="ECO:0000256" key="7">
    <source>
        <dbReference type="ARBA" id="ARBA00022840"/>
    </source>
</evidence>
<dbReference type="CDD" id="cd17932">
    <property type="entry name" value="DEXQc_UvrD"/>
    <property type="match status" value="1"/>
</dbReference>
<dbReference type="CDD" id="cd18807">
    <property type="entry name" value="SF1_C_UvrD"/>
    <property type="match status" value="1"/>
</dbReference>
<evidence type="ECO:0000256" key="10">
    <source>
        <dbReference type="ARBA" id="ARBA00023235"/>
    </source>
</evidence>
<dbReference type="PROSITE" id="PS51198">
    <property type="entry name" value="UVRD_HELICASE_ATP_BIND"/>
    <property type="match status" value="1"/>
</dbReference>
<evidence type="ECO:0000256" key="1">
    <source>
        <dbReference type="ARBA" id="ARBA00022722"/>
    </source>
</evidence>
<dbReference type="EC" id="3.1.-.-" evidence="13"/>
<keyword evidence="10 13" id="KW-0413">Isomerase</keyword>
<dbReference type="SUPFAM" id="SSF52980">
    <property type="entry name" value="Restriction endonuclease-like"/>
    <property type="match status" value="1"/>
</dbReference>
<evidence type="ECO:0000256" key="4">
    <source>
        <dbReference type="ARBA" id="ARBA00022801"/>
    </source>
</evidence>
<dbReference type="Gene3D" id="3.40.50.300">
    <property type="entry name" value="P-loop containing nucleotide triphosphate hydrolases"/>
    <property type="match status" value="3"/>
</dbReference>
<keyword evidence="1 13" id="KW-0540">Nuclease</keyword>
<dbReference type="RefSeq" id="WP_338753527.1">
    <property type="nucleotide sequence ID" value="NZ_CP147404.1"/>
</dbReference>
<dbReference type="InterPro" id="IPR014017">
    <property type="entry name" value="DNA_helicase_UvrD-like_C"/>
</dbReference>
<dbReference type="Pfam" id="PF13361">
    <property type="entry name" value="UvrD_C"/>
    <property type="match status" value="1"/>
</dbReference>
<keyword evidence="18" id="KW-1185">Reference proteome</keyword>
<evidence type="ECO:0000259" key="16">
    <source>
        <dbReference type="PROSITE" id="PS51217"/>
    </source>
</evidence>
<keyword evidence="6 13" id="KW-0269">Exonuclease</keyword>
<dbReference type="InterPro" id="IPR000212">
    <property type="entry name" value="DNA_helicase_UvrD/REP"/>
</dbReference>
<dbReference type="InterPro" id="IPR014016">
    <property type="entry name" value="UvrD-like_ATP-bd"/>
</dbReference>
<comment type="function">
    <text evidence="13">The heterodimer acts as both an ATP-dependent DNA helicase and an ATP-dependent, dual-direction single-stranded exonuclease. Recognizes the chi site generating a DNA molecule suitable for the initiation of homologous recombination. The AddA nuclease domain is required for chi fragment generation; this subunit has the helicase and 3' -&gt; 5' nuclease activities.</text>
</comment>
<dbReference type="PROSITE" id="PS51217">
    <property type="entry name" value="UVRD_HELICASE_CTER"/>
    <property type="match status" value="1"/>
</dbReference>
<dbReference type="InterPro" id="IPR014152">
    <property type="entry name" value="AddA"/>
</dbReference>
<comment type="cofactor">
    <cofactor evidence="13">
        <name>Mg(2+)</name>
        <dbReference type="ChEBI" id="CHEBI:18420"/>
    </cofactor>
</comment>
<evidence type="ECO:0000313" key="18">
    <source>
        <dbReference type="Proteomes" id="UP001387364"/>
    </source>
</evidence>
<evidence type="ECO:0000259" key="15">
    <source>
        <dbReference type="PROSITE" id="PS51198"/>
    </source>
</evidence>
<dbReference type="PANTHER" id="PTHR11070">
    <property type="entry name" value="UVRD / RECB / PCRA DNA HELICASE FAMILY MEMBER"/>
    <property type="match status" value="1"/>
</dbReference>
<dbReference type="InterPro" id="IPR038726">
    <property type="entry name" value="PDDEXK_AddAB-type"/>
</dbReference>
<evidence type="ECO:0000256" key="6">
    <source>
        <dbReference type="ARBA" id="ARBA00022839"/>
    </source>
</evidence>
<dbReference type="InterPro" id="IPR011335">
    <property type="entry name" value="Restrct_endonuc-II-like"/>
</dbReference>
<dbReference type="Pfam" id="PF00580">
    <property type="entry name" value="UvrD-helicase"/>
    <property type="match status" value="1"/>
</dbReference>
<accession>A0ABZ2N8L3</accession>
<dbReference type="PANTHER" id="PTHR11070:SF48">
    <property type="entry name" value="ATP-DEPENDENT HELICASE_NUCLEASE SUBUNIT A"/>
    <property type="match status" value="1"/>
</dbReference>
<dbReference type="NCBIfam" id="TIGR02785">
    <property type="entry name" value="addA_Gpos"/>
    <property type="match status" value="1"/>
</dbReference>
<dbReference type="Gene3D" id="6.10.250.2380">
    <property type="match status" value="1"/>
</dbReference>
<keyword evidence="2 13" id="KW-0547">Nucleotide-binding</keyword>
<dbReference type="SUPFAM" id="SSF52540">
    <property type="entry name" value="P-loop containing nucleoside triphosphate hydrolases"/>
    <property type="match status" value="1"/>
</dbReference>
<feature type="domain" description="UvrD-like helicase C-terminal" evidence="16">
    <location>
        <begin position="515"/>
        <end position="809"/>
    </location>
</feature>
<keyword evidence="7 13" id="KW-0067">ATP-binding</keyword>
<dbReference type="Proteomes" id="UP001387364">
    <property type="component" value="Chromosome"/>
</dbReference>
<dbReference type="EMBL" id="CP147404">
    <property type="protein sequence ID" value="WXB93966.1"/>
    <property type="molecule type" value="Genomic_DNA"/>
</dbReference>